<evidence type="ECO:0000256" key="1">
    <source>
        <dbReference type="SAM" id="MobiDB-lite"/>
    </source>
</evidence>
<accession>A0AAN9F6Z8</accession>
<feature type="compositionally biased region" description="Polar residues" evidence="1">
    <location>
        <begin position="579"/>
        <end position="596"/>
    </location>
</feature>
<dbReference type="GO" id="GO:0004842">
    <property type="term" value="F:ubiquitin-protein transferase activity"/>
    <property type="evidence" value="ECO:0007669"/>
    <property type="project" value="InterPro"/>
</dbReference>
<sequence length="845" mass="93099">MPAYLECIEKKIIEEDLKHCPLCNAYWGCYPLNNLKPDTILQGVIEKCFPSEGKSAEAPKNVPSATLPENLQEDSPSSLKANARNAKIEAEKVQDSSKAESSKKLVPNKKTSKGNAELCKGKADMHMPLVEAARKMKLSDNESTKKKTDVIPMLVDSGDNDSQVPKVQVKKPSQTGGKKESKLKGLQGTKERKVNFDMDLNLPATTPVIGSSSKSNNKWENLPSQYEIGSSSTASNYVSGSPVWLSLVPSESKEIGARLPKISSPFLRVKDGNATVSIIEKYVIKSLDLPSDAKVEISLWGQPVYSWWKLQNLVEIWKLTMPKNERFLAPEGSSAEEFVIDCMFHLGTLENCYVSFNLLASSAISFLSGFWSSTSPSLDHIDDSKQHVLFFRMIHLDLVGSTEMKQLIDLGMLVCRECIEQKIADENLRYCPVCNTDWGCLPLDKLKADHRLQGLRDRIFPSKEKNAKAPESVPSVTLQDKSTEGTLSSLKANAKKAKAAAKKVATPTVSDISTSKPDIVVKKDEKRGGIEILDEVSTILSARRAKIAARKKFIRRESTPPCQPDKATGDEKEDAGHSRLQTSNGTYNTRVQNPSKPESDKLIGPNKTSVINDELWKELVEMTQPLTNLVEAARKNKSSNKSPMKEIAVIPMPVDSSDNDSQMPKVQPKKDTHTDDKKESNSTELKRLQGTKERTVKFTGDLNLPAASPMIGSTSESNNKFGNLPAQPVIGSSSASLGPIWFSLIASEDKEVGARLPQISSHFIRVRDGSLPVSHIEKYVVKKLGLPSDAEVEISLWGQPVLSSWKLQNLVEMWLQTVPKNEKIHTSVGSSAKDFVMVLSYGLKA</sequence>
<reference evidence="2 3" key="1">
    <citation type="submission" date="2024-01" db="EMBL/GenBank/DDBJ databases">
        <title>The genomes of 5 underutilized Papilionoideae crops provide insights into root nodulation and disease resistanc.</title>
        <authorList>
            <person name="Yuan L."/>
        </authorList>
    </citation>
    <scope>NUCLEOTIDE SEQUENCE [LARGE SCALE GENOMIC DNA]</scope>
    <source>
        <strain evidence="2">ZHUSHIDOU_FW_LH</strain>
        <tissue evidence="2">Leaf</tissue>
    </source>
</reference>
<dbReference type="Proteomes" id="UP001372338">
    <property type="component" value="Unassembled WGS sequence"/>
</dbReference>
<evidence type="ECO:0000313" key="3">
    <source>
        <dbReference type="Proteomes" id="UP001372338"/>
    </source>
</evidence>
<protein>
    <submittedName>
        <fullName evidence="2">Uncharacterized protein</fullName>
    </submittedName>
</protein>
<dbReference type="EMBL" id="JAYWIO010000004">
    <property type="protein sequence ID" value="KAK7268906.1"/>
    <property type="molecule type" value="Genomic_DNA"/>
</dbReference>
<feature type="compositionally biased region" description="Basic and acidic residues" evidence="1">
    <location>
        <begin position="567"/>
        <end position="577"/>
    </location>
</feature>
<keyword evidence="3" id="KW-1185">Reference proteome</keyword>
<feature type="region of interest" description="Disordered" evidence="1">
    <location>
        <begin position="155"/>
        <end position="187"/>
    </location>
</feature>
<gene>
    <name evidence="2" type="ORF">RIF29_21615</name>
</gene>
<proteinExistence type="predicted"/>
<feature type="region of interest" description="Disordered" evidence="1">
    <location>
        <begin position="552"/>
        <end position="606"/>
    </location>
</feature>
<dbReference type="AlphaFoldDB" id="A0AAN9F6Z8"/>
<dbReference type="InterPro" id="IPR013083">
    <property type="entry name" value="Znf_RING/FYVE/PHD"/>
</dbReference>
<comment type="caution">
    <text evidence="2">The sequence shown here is derived from an EMBL/GenBank/DDBJ whole genome shotgun (WGS) entry which is preliminary data.</text>
</comment>
<name>A0AAN9F6Z8_CROPI</name>
<feature type="region of interest" description="Disordered" evidence="1">
    <location>
        <begin position="653"/>
        <end position="692"/>
    </location>
</feature>
<dbReference type="PANTHER" id="PTHR46293">
    <property type="entry name" value="E3 UBIQUITIN PROTEIN LIGASE DRIP1"/>
    <property type="match status" value="1"/>
</dbReference>
<feature type="compositionally biased region" description="Basic and acidic residues" evidence="1">
    <location>
        <begin position="86"/>
        <end position="103"/>
    </location>
</feature>
<dbReference type="InterPro" id="IPR044807">
    <property type="entry name" value="DRIP1-like"/>
</dbReference>
<dbReference type="PANTHER" id="PTHR46293:SF3">
    <property type="entry name" value="E3 UBIQUITIN PROTEIN LIGASE DRIPH-RELATED"/>
    <property type="match status" value="1"/>
</dbReference>
<organism evidence="2 3">
    <name type="scientific">Crotalaria pallida</name>
    <name type="common">Smooth rattlebox</name>
    <name type="synonym">Crotalaria striata</name>
    <dbReference type="NCBI Taxonomy" id="3830"/>
    <lineage>
        <taxon>Eukaryota</taxon>
        <taxon>Viridiplantae</taxon>
        <taxon>Streptophyta</taxon>
        <taxon>Embryophyta</taxon>
        <taxon>Tracheophyta</taxon>
        <taxon>Spermatophyta</taxon>
        <taxon>Magnoliopsida</taxon>
        <taxon>eudicotyledons</taxon>
        <taxon>Gunneridae</taxon>
        <taxon>Pentapetalae</taxon>
        <taxon>rosids</taxon>
        <taxon>fabids</taxon>
        <taxon>Fabales</taxon>
        <taxon>Fabaceae</taxon>
        <taxon>Papilionoideae</taxon>
        <taxon>50 kb inversion clade</taxon>
        <taxon>genistoids sensu lato</taxon>
        <taxon>core genistoids</taxon>
        <taxon>Crotalarieae</taxon>
        <taxon>Crotalaria</taxon>
    </lineage>
</organism>
<feature type="region of interest" description="Disordered" evidence="1">
    <location>
        <begin position="52"/>
        <end position="120"/>
    </location>
</feature>
<feature type="compositionally biased region" description="Basic and acidic residues" evidence="1">
    <location>
        <begin position="668"/>
        <end position="692"/>
    </location>
</feature>
<feature type="compositionally biased region" description="Polar residues" evidence="1">
    <location>
        <begin position="160"/>
        <end position="176"/>
    </location>
</feature>
<feature type="compositionally biased region" description="Polar residues" evidence="1">
    <location>
        <begin position="63"/>
        <end position="80"/>
    </location>
</feature>
<evidence type="ECO:0000313" key="2">
    <source>
        <dbReference type="EMBL" id="KAK7268906.1"/>
    </source>
</evidence>
<feature type="compositionally biased region" description="Basic and acidic residues" evidence="1">
    <location>
        <begin position="177"/>
        <end position="187"/>
    </location>
</feature>
<dbReference type="Gene3D" id="3.30.40.10">
    <property type="entry name" value="Zinc/RING finger domain, C3HC4 (zinc finger)"/>
    <property type="match status" value="1"/>
</dbReference>